<comment type="caution">
    <text evidence="1">The sequence shown here is derived from an EMBL/GenBank/DDBJ whole genome shotgun (WGS) entry which is preliminary data.</text>
</comment>
<protein>
    <submittedName>
        <fullName evidence="1">Uncharacterized protein</fullName>
    </submittedName>
</protein>
<dbReference type="Pfam" id="PF16522">
    <property type="entry name" value="FliS_cochap"/>
    <property type="match status" value="1"/>
</dbReference>
<dbReference type="Proteomes" id="UP000256424">
    <property type="component" value="Unassembled WGS sequence"/>
</dbReference>
<reference evidence="1 2" key="1">
    <citation type="submission" date="2018-04" db="EMBL/GenBank/DDBJ databases">
        <title>Novel Campyloabacter and Helicobacter Species and Strains.</title>
        <authorList>
            <person name="Mannion A.J."/>
            <person name="Shen Z."/>
            <person name="Fox J.G."/>
        </authorList>
    </citation>
    <scope>NUCLEOTIDE SEQUENCE [LARGE SCALE GENOMIC DNA]</scope>
    <source>
        <strain evidence="1 2">MIT 97-5075</strain>
    </source>
</reference>
<name>A0A3D8J922_9HELI</name>
<dbReference type="InterPro" id="IPR038315">
    <property type="entry name" value="FliS_cochap_sf"/>
</dbReference>
<dbReference type="RefSeq" id="WP_104762955.1">
    <property type="nucleotide sequence ID" value="NZ_FZPM01000012.1"/>
</dbReference>
<accession>A0A3D8J922</accession>
<evidence type="ECO:0000313" key="2">
    <source>
        <dbReference type="Proteomes" id="UP000256424"/>
    </source>
</evidence>
<sequence>MDKMLQTFKKHLNGLDNIEDIMLNARKQSKIQIYRFGEGIKAANELIGCLQVLTAKLNKLQVIVSKIEFSLEDDSNNPANINMSEILLSQARDLIANTKFIDKELFDSQLSASIYSHNVSFEIENPIAFLEKKEFKAFNEYISAKKEEIKTCMEQIRKLTEQSMSVSDSSVTIESPTINLRGKTIGEALRLSALS</sequence>
<gene>
    <name evidence="1" type="ORF">CQA66_01340</name>
</gene>
<evidence type="ECO:0000313" key="1">
    <source>
        <dbReference type="EMBL" id="RDU73341.1"/>
    </source>
</evidence>
<organism evidence="1 2">
    <name type="scientific">Helicobacter aurati</name>
    <dbReference type="NCBI Taxonomy" id="137778"/>
    <lineage>
        <taxon>Bacteria</taxon>
        <taxon>Pseudomonadati</taxon>
        <taxon>Campylobacterota</taxon>
        <taxon>Epsilonproteobacteria</taxon>
        <taxon>Campylobacterales</taxon>
        <taxon>Helicobacteraceae</taxon>
        <taxon>Helicobacter</taxon>
    </lineage>
</organism>
<dbReference type="Gene3D" id="3.30.1120.180">
    <property type="entry name" value="Flagellar FLiS export co-chaperone, HP1076"/>
    <property type="match status" value="1"/>
</dbReference>
<keyword evidence="2" id="KW-1185">Reference proteome</keyword>
<dbReference type="AlphaFoldDB" id="A0A3D8J922"/>
<dbReference type="OrthoDB" id="5321935at2"/>
<dbReference type="EMBL" id="NXLW01000002">
    <property type="protein sequence ID" value="RDU73341.1"/>
    <property type="molecule type" value="Genomic_DNA"/>
</dbReference>
<dbReference type="InterPro" id="IPR032411">
    <property type="entry name" value="FliS_cochap"/>
</dbReference>
<proteinExistence type="predicted"/>